<dbReference type="PRINTS" id="PR00205">
    <property type="entry name" value="CADHERIN"/>
</dbReference>
<evidence type="ECO:0000256" key="1">
    <source>
        <dbReference type="ARBA" id="ARBA00004167"/>
    </source>
</evidence>
<feature type="domain" description="Cadherin" evidence="9">
    <location>
        <begin position="177"/>
        <end position="247"/>
    </location>
</feature>
<keyword evidence="6" id="KW-0472">Membrane</keyword>
<dbReference type="PROSITE" id="PS50268">
    <property type="entry name" value="CADHERIN_2"/>
    <property type="match status" value="3"/>
</dbReference>
<keyword evidence="11" id="KW-1185">Reference proteome</keyword>
<evidence type="ECO:0000256" key="4">
    <source>
        <dbReference type="ARBA" id="ARBA00022837"/>
    </source>
</evidence>
<gene>
    <name evidence="10" type="ORF">THERMOS_422</name>
</gene>
<accession>A0A8H8XBI6</accession>
<evidence type="ECO:0000256" key="7">
    <source>
        <dbReference type="ARBA" id="ARBA00023180"/>
    </source>
</evidence>
<evidence type="ECO:0000313" key="10">
    <source>
        <dbReference type="EMBL" id="CAB5495988.1"/>
    </source>
</evidence>
<dbReference type="EMBL" id="CAESAQ020000021">
    <property type="protein sequence ID" value="CAB5495988.1"/>
    <property type="molecule type" value="Genomic_DNA"/>
</dbReference>
<dbReference type="SMART" id="SM00112">
    <property type="entry name" value="CA"/>
    <property type="match status" value="2"/>
</dbReference>
<keyword evidence="4" id="KW-0106">Calcium</keyword>
<dbReference type="RefSeq" id="WP_202762624.1">
    <property type="nucleotide sequence ID" value="NZ_CAESAQ020000021.1"/>
</dbReference>
<reference evidence="10 11" key="1">
    <citation type="submission" date="2020-05" db="EMBL/GenBank/DDBJ databases">
        <authorList>
            <person name="Petersen J."/>
            <person name="Sayavedra L."/>
        </authorList>
    </citation>
    <scope>NUCLEOTIDE SEQUENCE [LARGE SCALE GENOMIC DNA]</scope>
    <source>
        <strain evidence="10">B thermophilus SOXS</strain>
    </source>
</reference>
<evidence type="ECO:0000259" key="9">
    <source>
        <dbReference type="PROSITE" id="PS50268"/>
    </source>
</evidence>
<dbReference type="GO" id="GO:0005886">
    <property type="term" value="C:plasma membrane"/>
    <property type="evidence" value="ECO:0007669"/>
    <property type="project" value="InterPro"/>
</dbReference>
<dbReference type="GO" id="GO:0005509">
    <property type="term" value="F:calcium ion binding"/>
    <property type="evidence" value="ECO:0007669"/>
    <property type="project" value="InterPro"/>
</dbReference>
<proteinExistence type="predicted"/>
<dbReference type="InterPro" id="IPR020894">
    <property type="entry name" value="Cadherin_CS"/>
</dbReference>
<dbReference type="InterPro" id="IPR050174">
    <property type="entry name" value="Protocadherin/Cadherin-CA"/>
</dbReference>
<dbReference type="PANTHER" id="PTHR24028:SF328">
    <property type="entry name" value="CADHERIN-3"/>
    <property type="match status" value="1"/>
</dbReference>
<dbReference type="InterPro" id="IPR015919">
    <property type="entry name" value="Cadherin-like_sf"/>
</dbReference>
<name>A0A8H8XBI6_9GAMM</name>
<dbReference type="PROSITE" id="PS00232">
    <property type="entry name" value="CADHERIN_1"/>
    <property type="match status" value="1"/>
</dbReference>
<evidence type="ECO:0000256" key="3">
    <source>
        <dbReference type="ARBA" id="ARBA00022737"/>
    </source>
</evidence>
<feature type="domain" description="Cadherin" evidence="9">
    <location>
        <begin position="277"/>
        <end position="360"/>
    </location>
</feature>
<dbReference type="SUPFAM" id="SSF49313">
    <property type="entry name" value="Cadherin-like"/>
    <property type="match status" value="3"/>
</dbReference>
<feature type="non-terminal residue" evidence="10">
    <location>
        <position position="448"/>
    </location>
</feature>
<sequence>MSTLNRFIATLLTVFISQSFAANTAVITKFERIDVKTLQITLDQAVQGWGETSNSTNSRITYRLHQGETYYLEGPDWIKPHSYMRSFITPINPINRFSTQWTWQSEAVLKKLDSLNIDDSISIYAFFQGENSNGRVLEINSTIDLTDYPFTITTDNLTVNEETQTIATLTTNKDGTTFSLDGNTDNNNLFKIENNVLQFKNANGIDYETASSKIYTIHIKASKTGVIDITKTLTITLTDVNDNAPTEISLTGDIYQYTGIIEDNKRKIYDRAFSDTVATLTTADVDTNNTFTYTLIDNEKNTFKISEDGTKLELNGVDVDYETNVDKSFSFSIKVNDGNHEFIQNFKLEIKDVDDNPPSNILINTTDIANNIPAGMQVAYFSAVDADTVSTHIFTLYDLNGNDGTNADNNKFTLSTDGKLSIKETVNFATQAQYKLSISVEDGIGRVT</sequence>
<keyword evidence="7" id="KW-0325">Glycoprotein</keyword>
<comment type="caution">
    <text evidence="10">The sequence shown here is derived from an EMBL/GenBank/DDBJ whole genome shotgun (WGS) entry which is preliminary data.</text>
</comment>
<organism evidence="10 11">
    <name type="scientific">Bathymodiolus thermophilus thioautotrophic gill symbiont</name>
    <dbReference type="NCBI Taxonomy" id="2360"/>
    <lineage>
        <taxon>Bacteria</taxon>
        <taxon>Pseudomonadati</taxon>
        <taxon>Pseudomonadota</taxon>
        <taxon>Gammaproteobacteria</taxon>
        <taxon>sulfur-oxidizing symbionts</taxon>
    </lineage>
</organism>
<keyword evidence="5" id="KW-1133">Transmembrane helix</keyword>
<protein>
    <recommendedName>
        <fullName evidence="9">Cadherin domain-containing protein</fullName>
    </recommendedName>
</protein>
<feature type="chain" id="PRO_5034272417" description="Cadherin domain-containing protein" evidence="8">
    <location>
        <begin position="22"/>
        <end position="448"/>
    </location>
</feature>
<feature type="domain" description="Cadherin" evidence="9">
    <location>
        <begin position="368"/>
        <end position="442"/>
    </location>
</feature>
<dbReference type="GO" id="GO:0007156">
    <property type="term" value="P:homophilic cell adhesion via plasma membrane adhesion molecules"/>
    <property type="evidence" value="ECO:0007669"/>
    <property type="project" value="InterPro"/>
</dbReference>
<evidence type="ECO:0000256" key="2">
    <source>
        <dbReference type="ARBA" id="ARBA00022692"/>
    </source>
</evidence>
<keyword evidence="8" id="KW-0732">Signal</keyword>
<dbReference type="Proteomes" id="UP000643672">
    <property type="component" value="Unassembled WGS sequence"/>
</dbReference>
<dbReference type="PANTHER" id="PTHR24028">
    <property type="entry name" value="CADHERIN-87A"/>
    <property type="match status" value="1"/>
</dbReference>
<keyword evidence="2" id="KW-0812">Transmembrane</keyword>
<keyword evidence="3" id="KW-0677">Repeat</keyword>
<evidence type="ECO:0000313" key="11">
    <source>
        <dbReference type="Proteomes" id="UP000643672"/>
    </source>
</evidence>
<feature type="signal peptide" evidence="8">
    <location>
        <begin position="1"/>
        <end position="21"/>
    </location>
</feature>
<dbReference type="Gene3D" id="2.60.40.60">
    <property type="entry name" value="Cadherins"/>
    <property type="match status" value="3"/>
</dbReference>
<evidence type="ECO:0000256" key="6">
    <source>
        <dbReference type="ARBA" id="ARBA00023136"/>
    </source>
</evidence>
<evidence type="ECO:0000256" key="8">
    <source>
        <dbReference type="SAM" id="SignalP"/>
    </source>
</evidence>
<comment type="subcellular location">
    <subcellularLocation>
        <location evidence="1">Membrane</location>
        <topology evidence="1">Single-pass membrane protein</topology>
    </subcellularLocation>
</comment>
<evidence type="ECO:0000256" key="5">
    <source>
        <dbReference type="ARBA" id="ARBA00022989"/>
    </source>
</evidence>
<dbReference type="InterPro" id="IPR002126">
    <property type="entry name" value="Cadherin-like_dom"/>
</dbReference>
<dbReference type="AlphaFoldDB" id="A0A8H8XBI6"/>